<reference evidence="6 7" key="1">
    <citation type="submission" date="2021-06" db="EMBL/GenBank/DDBJ databases">
        <title>Description of novel taxa of the family Lachnospiraceae.</title>
        <authorList>
            <person name="Chaplin A.V."/>
            <person name="Sokolova S.R."/>
            <person name="Pikina A.P."/>
            <person name="Korzhanova M."/>
            <person name="Belova V."/>
            <person name="Korostin D."/>
            <person name="Efimov B.A."/>
        </authorList>
    </citation>
    <scope>NUCLEOTIDE SEQUENCE [LARGE SCALE GENOMIC DNA]</scope>
    <source>
        <strain evidence="6 7">ASD4241</strain>
    </source>
</reference>
<keyword evidence="3 4" id="KW-0732">Signal</keyword>
<feature type="domain" description="Periplasmic binding protein" evidence="5">
    <location>
        <begin position="39"/>
        <end position="306"/>
    </location>
</feature>
<accession>A0ABS6K384</accession>
<dbReference type="InterPro" id="IPR025997">
    <property type="entry name" value="SBP_2_dom"/>
</dbReference>
<protein>
    <submittedName>
        <fullName evidence="6">Sugar ABC transporter substrate-binding protein</fullName>
    </submittedName>
</protein>
<keyword evidence="7" id="KW-1185">Reference proteome</keyword>
<comment type="subcellular location">
    <subcellularLocation>
        <location evidence="1">Cell envelope</location>
    </subcellularLocation>
</comment>
<dbReference type="Proteomes" id="UP001314681">
    <property type="component" value="Unassembled WGS sequence"/>
</dbReference>
<gene>
    <name evidence="6" type="ORF">KTH90_03005</name>
</gene>
<dbReference type="CDD" id="cd01536">
    <property type="entry name" value="PBP1_ABC_sugar_binding-like"/>
    <property type="match status" value="1"/>
</dbReference>
<dbReference type="Gene3D" id="3.40.50.2300">
    <property type="match status" value="2"/>
</dbReference>
<feature type="chain" id="PRO_5045954155" evidence="4">
    <location>
        <begin position="21"/>
        <end position="328"/>
    </location>
</feature>
<evidence type="ECO:0000256" key="3">
    <source>
        <dbReference type="ARBA" id="ARBA00022729"/>
    </source>
</evidence>
<dbReference type="SUPFAM" id="SSF53822">
    <property type="entry name" value="Periplasmic binding protein-like I"/>
    <property type="match status" value="1"/>
</dbReference>
<comment type="similarity">
    <text evidence="2">Belongs to the bacterial solute-binding protein 2 family.</text>
</comment>
<evidence type="ECO:0000256" key="2">
    <source>
        <dbReference type="ARBA" id="ARBA00007639"/>
    </source>
</evidence>
<dbReference type="EMBL" id="JAHQCX010000002">
    <property type="protein sequence ID" value="MBU9724978.1"/>
    <property type="molecule type" value="Genomic_DNA"/>
</dbReference>
<evidence type="ECO:0000256" key="4">
    <source>
        <dbReference type="SAM" id="SignalP"/>
    </source>
</evidence>
<feature type="signal peptide" evidence="4">
    <location>
        <begin position="1"/>
        <end position="20"/>
    </location>
</feature>
<comment type="caution">
    <text evidence="6">The sequence shown here is derived from an EMBL/GenBank/DDBJ whole genome shotgun (WGS) entry which is preliminary data.</text>
</comment>
<dbReference type="Pfam" id="PF13407">
    <property type="entry name" value="Peripla_BP_4"/>
    <property type="match status" value="1"/>
</dbReference>
<proteinExistence type="inferred from homology"/>
<dbReference type="PROSITE" id="PS51257">
    <property type="entry name" value="PROKAR_LIPOPROTEIN"/>
    <property type="match status" value="1"/>
</dbReference>
<evidence type="ECO:0000256" key="1">
    <source>
        <dbReference type="ARBA" id="ARBA00004196"/>
    </source>
</evidence>
<dbReference type="RefSeq" id="WP_158355495.1">
    <property type="nucleotide sequence ID" value="NZ_JAHQCX010000002.1"/>
</dbReference>
<sequence length="328" mass="35032">MMKKCLCLVLSLVMVLLAAAGCGKTDSSAQNDGNGGKKIAYTTMTLESPYFVEVSEGIKEKCQELGWECTVQDPKMDVASQLAAIETYIDQKYDGIIISAVDAAALPDIIKEATDAGIKVIGSSTDIENIQAFVSAGEYEMGYALGKAIGEWSEANLSGDLKGVTFGTINDQNVMIREQGMREGAEEAYSKGSITFINEAGTLGGVTAEEGMANMEGIMQSNPDINLIMGSNDDSILGAYEAAKSAGMDLDNMAFGGVNAVEQALNTIKEEKDAGEGAYRVTVDITPRLHGVTDVEIMQQLFDGKEFPDQVLIEAKAVTVDNIDEYFK</sequence>
<dbReference type="PANTHER" id="PTHR46847:SF1">
    <property type="entry name" value="D-ALLOSE-BINDING PERIPLASMIC PROTEIN-RELATED"/>
    <property type="match status" value="1"/>
</dbReference>
<name>A0ABS6K384_9FIRM</name>
<dbReference type="InterPro" id="IPR028082">
    <property type="entry name" value="Peripla_BP_I"/>
</dbReference>
<organism evidence="6 7">
    <name type="scientific">Diplocloster modestus</name>
    <dbReference type="NCBI Taxonomy" id="2850322"/>
    <lineage>
        <taxon>Bacteria</taxon>
        <taxon>Bacillati</taxon>
        <taxon>Bacillota</taxon>
        <taxon>Clostridia</taxon>
        <taxon>Lachnospirales</taxon>
        <taxon>Lachnospiraceae</taxon>
        <taxon>Diplocloster</taxon>
    </lineage>
</organism>
<evidence type="ECO:0000259" key="5">
    <source>
        <dbReference type="Pfam" id="PF13407"/>
    </source>
</evidence>
<evidence type="ECO:0000313" key="6">
    <source>
        <dbReference type="EMBL" id="MBU9724978.1"/>
    </source>
</evidence>
<dbReference type="PANTHER" id="PTHR46847">
    <property type="entry name" value="D-ALLOSE-BINDING PERIPLASMIC PROTEIN-RELATED"/>
    <property type="match status" value="1"/>
</dbReference>
<evidence type="ECO:0000313" key="7">
    <source>
        <dbReference type="Proteomes" id="UP001314681"/>
    </source>
</evidence>